<evidence type="ECO:0000313" key="4">
    <source>
        <dbReference type="Proteomes" id="UP001326715"/>
    </source>
</evidence>
<dbReference type="RefSeq" id="WP_072366589.1">
    <property type="nucleotide sequence ID" value="NZ_CP139972.1"/>
</dbReference>
<evidence type="ECO:0000313" key="2">
    <source>
        <dbReference type="EMBL" id="WQG86869.1"/>
    </source>
</evidence>
<dbReference type="AlphaFoldDB" id="A0A1K1T1B8"/>
<gene>
    <name evidence="2" type="primary">pglZ</name>
    <name evidence="1" type="ORF">SAMN05661012_06606</name>
    <name evidence="2" type="ORF">SR876_18280</name>
</gene>
<organism evidence="1 3">
    <name type="scientific">Chitinophaga sancti</name>
    <dbReference type="NCBI Taxonomy" id="1004"/>
    <lineage>
        <taxon>Bacteria</taxon>
        <taxon>Pseudomonadati</taxon>
        <taxon>Bacteroidota</taxon>
        <taxon>Chitinophagia</taxon>
        <taxon>Chitinophagales</taxon>
        <taxon>Chitinophagaceae</taxon>
        <taxon>Chitinophaga</taxon>
    </lineage>
</organism>
<keyword evidence="4" id="KW-1185">Reference proteome</keyword>
<reference evidence="1 3" key="1">
    <citation type="submission" date="2016-11" db="EMBL/GenBank/DDBJ databases">
        <authorList>
            <person name="Jaros S."/>
            <person name="Januszkiewicz K."/>
            <person name="Wedrychowicz H."/>
        </authorList>
    </citation>
    <scope>NUCLEOTIDE SEQUENCE [LARGE SCALE GENOMIC DNA]</scope>
    <source>
        <strain evidence="1 3">DSM 784</strain>
    </source>
</reference>
<evidence type="ECO:0000313" key="3">
    <source>
        <dbReference type="Proteomes" id="UP000183788"/>
    </source>
</evidence>
<sequence>MKLSICDKVVAALHQARQHNSNIMVMPEVILWPDPEMLWSSIIPELQKTFPALLIYGSYNSSKKQGPAIWLKCMITQSLPEADWASSETPIIYLPGISKNDLKNIQNAGLDFQPIMEYQYTGTVFTQENGREWTILAFLQNPISGLGIKVGQDAATKEALKKALPSIFQDRDVLHGRTIVDAEYLNNQLFPDIIPSILKWICKGEITLSKMDVGKKEIFYNLCKSQYDFEPDHKNIKAIVEKLGVQRNAWKYVWQHYTHAPKKYPEIPDLLRLAKPPDLGSGMFAFPDESWPQVNEAREEELNKALLAIAKLQPQETVNKLRVLETQHGLRRSWVWAELGQTPLANALVHLLVVAEKTIEAFPFHSINELKEYYKNSGYRIDQSMRKSLAAVKTEKDKVVVKSVLSTIYKPWLESVTQKFQTLVKNDQSIFTDHSTFTETESFILFVDAFRFELAEEFFTRLQQQKYNVELSSTWSAIPSLTPTAKPNVSPVTSSISTSSQINEFRPQLKSGKDLQPGAFREALTVNNYTYITNSSKIDIQKKYWQEIGDIDTKGHVEQSGIVKRIEELFDQVQEVIDNIFRQGVKRIKIVTDHGWLLLPGGLPKEELKKELAETRWGRCAYIKEGAKTDLLHLPWRWNPSIFIAYASGISFFKKNEEYAHGGISIHECLIPVLLVENAVTSFIHAEIKVVKWINLKCVITTDVVPDGYSIDIRTKYSDEKSSIVLSISKYLKDNTVSLMVDDAAEHAAATIVLLDEEERIIDKKPTTVGG</sequence>
<dbReference type="NCBIfam" id="NF033450">
    <property type="entry name" value="BREX_PglZ_1_B"/>
    <property type="match status" value="1"/>
</dbReference>
<dbReference type="Proteomes" id="UP001326715">
    <property type="component" value="Chromosome"/>
</dbReference>
<dbReference type="EMBL" id="FPIZ01000048">
    <property type="protein sequence ID" value="SFW90392.1"/>
    <property type="molecule type" value="Genomic_DNA"/>
</dbReference>
<evidence type="ECO:0000313" key="1">
    <source>
        <dbReference type="EMBL" id="SFW90392.1"/>
    </source>
</evidence>
<dbReference type="EMBL" id="CP140154">
    <property type="protein sequence ID" value="WQG86869.1"/>
    <property type="molecule type" value="Genomic_DNA"/>
</dbReference>
<dbReference type="OrthoDB" id="52741at2"/>
<name>A0A1K1T1B8_9BACT</name>
<accession>A0A1K1T1B8</accession>
<proteinExistence type="predicted"/>
<dbReference type="STRING" id="1004.SAMN05661012_06606"/>
<protein>
    <submittedName>
        <fullName evidence="2">BREX-1 system phosphatase PglZ type B</fullName>
    </submittedName>
    <submittedName>
        <fullName evidence="1">PglZ domain-containing protein</fullName>
    </submittedName>
</protein>
<reference evidence="2 4" key="2">
    <citation type="submission" date="2023-11" db="EMBL/GenBank/DDBJ databases">
        <title>MicrobeMod: A computational toolkit for identifying prokaryotic methylation and restriction-modification with nanopore sequencing.</title>
        <authorList>
            <person name="Crits-Christoph A."/>
            <person name="Kang S.C."/>
            <person name="Lee H."/>
            <person name="Ostrov N."/>
        </authorList>
    </citation>
    <scope>NUCLEOTIDE SEQUENCE [LARGE SCALE GENOMIC DNA]</scope>
    <source>
        <strain evidence="2 4">ATCC 23090</strain>
    </source>
</reference>
<dbReference type="Proteomes" id="UP000183788">
    <property type="component" value="Unassembled WGS sequence"/>
</dbReference>